<evidence type="ECO:0000256" key="4">
    <source>
        <dbReference type="ARBA" id="ARBA00022692"/>
    </source>
</evidence>
<dbReference type="Proteomes" id="UP000485367">
    <property type="component" value="Unassembled WGS sequence"/>
</dbReference>
<keyword evidence="6 8" id="KW-1133">Transmembrane helix</keyword>
<keyword evidence="3 11" id="KW-0808">Transferase</keyword>
<dbReference type="GO" id="GO:0099621">
    <property type="term" value="F:undecaprenyl-phosphate 4-deoxy-4-formamido-L-arabinose transferase activity"/>
    <property type="evidence" value="ECO:0007669"/>
    <property type="project" value="TreeGrafter"/>
</dbReference>
<organism evidence="11">
    <name type="scientific">candidate division WS2 bacterium ADurb.Bin280</name>
    <dbReference type="NCBI Taxonomy" id="1852829"/>
    <lineage>
        <taxon>Bacteria</taxon>
        <taxon>candidate division WS2</taxon>
    </lineage>
</organism>
<feature type="transmembrane region" description="Helical" evidence="8">
    <location>
        <begin position="426"/>
        <end position="450"/>
    </location>
</feature>
<feature type="domain" description="Glycosyltransferase RgtA/B/C/D-like" evidence="10">
    <location>
        <begin position="281"/>
        <end position="437"/>
    </location>
</feature>
<keyword evidence="7 8" id="KW-0472">Membrane</keyword>
<evidence type="ECO:0000256" key="1">
    <source>
        <dbReference type="ARBA" id="ARBA00022475"/>
    </source>
</evidence>
<dbReference type="PANTHER" id="PTHR48090">
    <property type="entry name" value="UNDECAPRENYL-PHOSPHATE 4-DEOXY-4-FORMAMIDO-L-ARABINOSE TRANSFERASE-RELATED"/>
    <property type="match status" value="1"/>
</dbReference>
<gene>
    <name evidence="11" type="primary">csbB</name>
    <name evidence="11" type="ORF">BWY43_00514</name>
</gene>
<feature type="transmembrane region" description="Helical" evidence="8">
    <location>
        <begin position="569"/>
        <end position="590"/>
    </location>
</feature>
<accession>A0A1V5SD88</accession>
<feature type="transmembrane region" description="Helical" evidence="8">
    <location>
        <begin position="351"/>
        <end position="369"/>
    </location>
</feature>
<feature type="transmembrane region" description="Helical" evidence="8">
    <location>
        <begin position="457"/>
        <end position="475"/>
    </location>
</feature>
<dbReference type="Pfam" id="PF13231">
    <property type="entry name" value="PMT_2"/>
    <property type="match status" value="1"/>
</dbReference>
<feature type="transmembrane region" description="Helical" evidence="8">
    <location>
        <begin position="544"/>
        <end position="562"/>
    </location>
</feature>
<dbReference type="Pfam" id="PF00535">
    <property type="entry name" value="Glycos_transf_2"/>
    <property type="match status" value="1"/>
</dbReference>
<evidence type="ECO:0000259" key="9">
    <source>
        <dbReference type="Pfam" id="PF00535"/>
    </source>
</evidence>
<dbReference type="InterPro" id="IPR029044">
    <property type="entry name" value="Nucleotide-diphossugar_trans"/>
</dbReference>
<feature type="transmembrane region" description="Helical" evidence="8">
    <location>
        <begin position="228"/>
        <end position="246"/>
    </location>
</feature>
<keyword evidence="4 8" id="KW-0812">Transmembrane</keyword>
<dbReference type="InterPro" id="IPR001173">
    <property type="entry name" value="Glyco_trans_2-like"/>
</dbReference>
<comment type="caution">
    <text evidence="11">The sequence shown here is derived from an EMBL/GenBank/DDBJ whole genome shotgun (WGS) entry which is preliminary data.</text>
</comment>
<keyword evidence="5" id="KW-0448">Lipopolysaccharide biosynthesis</keyword>
<feature type="transmembrane region" description="Helical" evidence="8">
    <location>
        <begin position="301"/>
        <end position="322"/>
    </location>
</feature>
<dbReference type="InterPro" id="IPR038731">
    <property type="entry name" value="RgtA/B/C-like"/>
</dbReference>
<evidence type="ECO:0000256" key="8">
    <source>
        <dbReference type="SAM" id="Phobius"/>
    </source>
</evidence>
<evidence type="ECO:0000256" key="5">
    <source>
        <dbReference type="ARBA" id="ARBA00022985"/>
    </source>
</evidence>
<feature type="transmembrane region" description="Helical" evidence="8">
    <location>
        <begin position="520"/>
        <end position="538"/>
    </location>
</feature>
<proteinExistence type="predicted"/>
<evidence type="ECO:0000256" key="3">
    <source>
        <dbReference type="ARBA" id="ARBA00022679"/>
    </source>
</evidence>
<sequence length="1021" mass="115093">MPAFNEQESIALAIEKASSYLKKRYKNYEIIIVNDGSSDKTLDNARNCQKFEKNLKIIDHEKNLGYGAAVWKGLSLAQGELIFFTDSDLQFDINQLDEFIKFIDKNDAVIGYRKNRAEGTRRHLNALGWRIICFLLLGIKFKDIDCAFKLFKKQTISDLEIISQGAAFSAELLFKIKKKGCRILQKPVCHFKRTAGRPTGANFSVILKGFKEIYRFYKTEECLVKSRSVVIFSLAILSLFLSRILLLSSSADFFDSNQYIARTTESDFLKALTNGHAPFHPLYLFFSNLIYRLQIFSSPALSASLASALLGCSSIILFFAILRRLFGSTVAWMSSIIYAIFPYVYISQITILVDATMHFFFYLSLYFFVLFCESEKKLKQYLLIIFSGLALSLAALAHTQVAFWSVAFFAVALIKLPVLRKKTLRGIVLSVILFVFFALTSIAMYSLLLIYSESKGYIAMGINSFSAAVEFLLFGNVGDRSSISFVEYLKRFSTVSISLPLILSFASLLLIVFKKHYRQFVAFAIWLLPPLLTSSYIYENLHGRAMMMSLAPIAVLSSLLCLKLKRLGLFVYVVVVLQLILIVVPQVYAYHNLPSPNESLSEFQKKSDPGGVFSSSNVTRTWSSYDGEFINFGDVGVGAGEVYKKSRDAISRGASAYLSSDAIYHPFWRFDGQYFDIRSSGANGASDHPTLLFEVFTKMNVSIDRTSSIFKQAIYKLSFERSKGVVDDIAEISKTKNITFGRIVSDNLPVSNLAVNIYSNQLCRVVKEDASRLDLLKCFLRSLKYGKSVLNWTFTDKDGWFYIAEDEDPEELELVLGINQSETRIGNNYQGFVQKDEIIVKAEKFEQIDDIEILKNKIEQQKESFYIVTKNIGLKTVFYYYPIKVDVKLTNKIEAENLSSQMGSISESGSFSAGKQRFCNENALGYLVSGPYLNLGEGRYTANFRLAIKNIKDENNPAIIDVVGASGGLARAELKSKTNNGSYQDFKLEFELLDPVSQVELRVKSAGGAELAVDYIELIRN</sequence>
<dbReference type="PANTHER" id="PTHR48090:SF3">
    <property type="entry name" value="UNDECAPRENYL-PHOSPHATE 4-DEOXY-4-FORMAMIDO-L-ARABINOSE TRANSFERASE"/>
    <property type="match status" value="1"/>
</dbReference>
<keyword evidence="1" id="KW-1003">Cell membrane</keyword>
<dbReference type="GO" id="GO:0009103">
    <property type="term" value="P:lipopolysaccharide biosynthetic process"/>
    <property type="evidence" value="ECO:0007669"/>
    <property type="project" value="UniProtKB-KW"/>
</dbReference>
<evidence type="ECO:0000259" key="10">
    <source>
        <dbReference type="Pfam" id="PF13231"/>
    </source>
</evidence>
<dbReference type="Gene3D" id="3.90.550.10">
    <property type="entry name" value="Spore Coat Polysaccharide Biosynthesis Protein SpsA, Chain A"/>
    <property type="match status" value="1"/>
</dbReference>
<evidence type="ECO:0000256" key="7">
    <source>
        <dbReference type="ARBA" id="ARBA00023136"/>
    </source>
</evidence>
<evidence type="ECO:0000256" key="6">
    <source>
        <dbReference type="ARBA" id="ARBA00022989"/>
    </source>
</evidence>
<feature type="domain" description="Glycosyltransferase 2-like" evidence="9">
    <location>
        <begin position="1"/>
        <end position="154"/>
    </location>
</feature>
<dbReference type="SUPFAM" id="SSF53448">
    <property type="entry name" value="Nucleotide-diphospho-sugar transferases"/>
    <property type="match status" value="1"/>
</dbReference>
<evidence type="ECO:0000313" key="11">
    <source>
        <dbReference type="EMBL" id="OQA52447.1"/>
    </source>
</evidence>
<dbReference type="AlphaFoldDB" id="A0A1V5SD88"/>
<evidence type="ECO:0000256" key="2">
    <source>
        <dbReference type="ARBA" id="ARBA00022676"/>
    </source>
</evidence>
<feature type="transmembrane region" description="Helical" evidence="8">
    <location>
        <begin position="381"/>
        <end position="414"/>
    </location>
</feature>
<keyword evidence="2 11" id="KW-0328">Glycosyltransferase</keyword>
<dbReference type="GO" id="GO:0005886">
    <property type="term" value="C:plasma membrane"/>
    <property type="evidence" value="ECO:0007669"/>
    <property type="project" value="TreeGrafter"/>
</dbReference>
<feature type="transmembrane region" description="Helical" evidence="8">
    <location>
        <begin position="495"/>
        <end position="513"/>
    </location>
</feature>
<dbReference type="EMBL" id="MWBO01000031">
    <property type="protein sequence ID" value="OQA52447.1"/>
    <property type="molecule type" value="Genomic_DNA"/>
</dbReference>
<dbReference type="CDD" id="cd04179">
    <property type="entry name" value="DPM_DPG-synthase_like"/>
    <property type="match status" value="1"/>
</dbReference>
<name>A0A1V5SD88_9BACT</name>
<dbReference type="InterPro" id="IPR050256">
    <property type="entry name" value="Glycosyltransferase_2"/>
</dbReference>
<protein>
    <submittedName>
        <fullName evidence="11">Putative glycosyltransferase CsbB</fullName>
        <ecNumber evidence="11">2.4.-.-</ecNumber>
    </submittedName>
</protein>
<dbReference type="EC" id="2.4.-.-" evidence="11"/>
<feature type="transmembrane region" description="Helical" evidence="8">
    <location>
        <begin position="329"/>
        <end position="345"/>
    </location>
</feature>
<reference evidence="11" key="1">
    <citation type="submission" date="2017-02" db="EMBL/GenBank/DDBJ databases">
        <title>Delving into the versatile metabolic prowess of the omnipresent phylum Bacteroidetes.</title>
        <authorList>
            <person name="Nobu M.K."/>
            <person name="Mei R."/>
            <person name="Narihiro T."/>
            <person name="Kuroda K."/>
            <person name="Liu W.-T."/>
        </authorList>
    </citation>
    <scope>NUCLEOTIDE SEQUENCE</scope>
    <source>
        <strain evidence="11">ADurb.Bin280</strain>
    </source>
</reference>